<reference evidence="6" key="1">
    <citation type="submission" date="2019-10" db="EMBL/GenBank/DDBJ databases">
        <authorList>
            <person name="Soares A.E.R."/>
            <person name="Aleixo A."/>
            <person name="Schneider P."/>
            <person name="Miyaki C.Y."/>
            <person name="Schneider M.P."/>
            <person name="Mello C."/>
            <person name="Vasconcelos A.T.R."/>
        </authorList>
    </citation>
    <scope>NUCLEOTIDE SEQUENCE</scope>
    <source>
        <tissue evidence="6">Muscle</tissue>
    </source>
</reference>
<dbReference type="PANTHER" id="PTHR20859:SF5">
    <property type="entry name" value="INTERFERON GAMMA RECEPTOR 1"/>
    <property type="match status" value="1"/>
</dbReference>
<feature type="region of interest" description="Disordered" evidence="1">
    <location>
        <begin position="316"/>
        <end position="361"/>
    </location>
</feature>
<feature type="chain" id="PRO_5046653731" evidence="3">
    <location>
        <begin position="22"/>
        <end position="613"/>
    </location>
</feature>
<dbReference type="Gene3D" id="2.60.40.10">
    <property type="entry name" value="Immunoglobulins"/>
    <property type="match status" value="4"/>
</dbReference>
<feature type="domain" description="Fibronectin type-III" evidence="4">
    <location>
        <begin position="16"/>
        <end position="113"/>
    </location>
</feature>
<proteinExistence type="predicted"/>
<feature type="compositionally biased region" description="Acidic residues" evidence="1">
    <location>
        <begin position="347"/>
        <end position="361"/>
    </location>
</feature>
<dbReference type="InterPro" id="IPR013783">
    <property type="entry name" value="Ig-like_fold"/>
</dbReference>
<keyword evidence="3" id="KW-0732">Signal</keyword>
<name>A0ABQ9D3V3_9PASS</name>
<feature type="domain" description="Interferon/interleukin receptor" evidence="5">
    <location>
        <begin position="127"/>
        <end position="225"/>
    </location>
</feature>
<evidence type="ECO:0000259" key="5">
    <source>
        <dbReference type="Pfam" id="PF09294"/>
    </source>
</evidence>
<dbReference type="InterPro" id="IPR015373">
    <property type="entry name" value="Interferon/interleukin_rcp_dom"/>
</dbReference>
<keyword evidence="2" id="KW-1133">Transmembrane helix</keyword>
<dbReference type="EMBL" id="WHWB01034294">
    <property type="protein sequence ID" value="KAJ7411699.1"/>
    <property type="molecule type" value="Genomic_DNA"/>
</dbReference>
<comment type="caution">
    <text evidence="6">The sequence shown here is derived from an EMBL/GenBank/DDBJ whole genome shotgun (WGS) entry which is preliminary data.</text>
</comment>
<protein>
    <submittedName>
        <fullName evidence="6">Interferon gamma receptor 1</fullName>
    </submittedName>
</protein>
<feature type="domain" description="Fibronectin type-III" evidence="4">
    <location>
        <begin position="447"/>
        <end position="495"/>
    </location>
</feature>
<dbReference type="InterPro" id="IPR050650">
    <property type="entry name" value="Type-II_Cytokine-TF_Rcpt"/>
</dbReference>
<keyword evidence="7" id="KW-1185">Reference proteome</keyword>
<dbReference type="Pfam" id="PF09294">
    <property type="entry name" value="Interfer-bind"/>
    <property type="match status" value="2"/>
</dbReference>
<dbReference type="PRINTS" id="PR01777">
    <property type="entry name" value="INTERFERONGR"/>
</dbReference>
<dbReference type="InterPro" id="IPR008355">
    <property type="entry name" value="Interferon_gamma_rcpt_asu"/>
</dbReference>
<dbReference type="InterPro" id="IPR036116">
    <property type="entry name" value="FN3_sf"/>
</dbReference>
<evidence type="ECO:0000256" key="1">
    <source>
        <dbReference type="SAM" id="MobiDB-lite"/>
    </source>
</evidence>
<dbReference type="Proteomes" id="UP001145742">
    <property type="component" value="Unassembled WGS sequence"/>
</dbReference>
<evidence type="ECO:0000313" key="6">
    <source>
        <dbReference type="EMBL" id="KAJ7411699.1"/>
    </source>
</evidence>
<accession>A0ABQ9D3V3</accession>
<feature type="domain" description="Interferon/interleukin receptor" evidence="5">
    <location>
        <begin position="507"/>
        <end position="611"/>
    </location>
</feature>
<gene>
    <name evidence="6" type="primary">IFNGR1</name>
    <name evidence="6" type="ORF">WISP_101501</name>
</gene>
<feature type="transmembrane region" description="Helical" evidence="2">
    <location>
        <begin position="235"/>
        <end position="256"/>
    </location>
</feature>
<keyword evidence="2" id="KW-0812">Transmembrane</keyword>
<sequence>MRIPLLLLALVALLAPRRSAASHGEQPPAVPSPMEIVVKSENLKTLLQWQYPPVSETPHFVVEIKPYDLGFYKIITTCVNTSAHFCDLSGEICDLYSSHWLRVKAIIGSQQSEYVEANEFILQRHGKIGPPKLDLSRHGDKIVVDIYHPVFPLSCIEDIDLKIEYLVTFQNRTDEINLLEEDNCTVDKCSLDIRVSDGGYNYCVSARAIIDGLMIGTSSEESCIFVPVKRKSARYIIIVCVVIGILSVMLMLCCGCKKLSKKNIKLPKSLVSVIRNLNADTLCIGPKSEGKYISVINFVSGQSALPVNGEVTLLEAEPEEETVSPENSGEGKSSVPTPEAPAKAEEESVQESTEEISQDADEQNYKVKESYFISDSSQMDTCSNSSGTEVSATETQQKVIPSSCFKFSGYDKPHVPIDMLMIDVGEEQPHFQLWKTETCKIRLSRRSYGQSMWQNKDDCWGIQSLVCDLTHETSDIQEPYYGRVRAALAGVYSDWSLSCRFTPWRETMIGPPMLTVVHSNKSVIVKLQAPHSPYKRKRGSKIPMTNYYDLLYQVFIINNLLDEQHRVLVYEGEDKVIKIKDLRPGVSYCIMAKTYVPMLDRSSAYSSRQCIVL</sequence>
<evidence type="ECO:0000259" key="4">
    <source>
        <dbReference type="Pfam" id="PF01108"/>
    </source>
</evidence>
<keyword evidence="2" id="KW-0472">Membrane</keyword>
<dbReference type="SUPFAM" id="SSF49265">
    <property type="entry name" value="Fibronectin type III"/>
    <property type="match status" value="4"/>
</dbReference>
<dbReference type="Pfam" id="PF01108">
    <property type="entry name" value="Tissue_fac"/>
    <property type="match status" value="2"/>
</dbReference>
<feature type="signal peptide" evidence="3">
    <location>
        <begin position="1"/>
        <end position="21"/>
    </location>
</feature>
<evidence type="ECO:0000313" key="7">
    <source>
        <dbReference type="Proteomes" id="UP001145742"/>
    </source>
</evidence>
<evidence type="ECO:0000256" key="3">
    <source>
        <dbReference type="SAM" id="SignalP"/>
    </source>
</evidence>
<dbReference type="PANTHER" id="PTHR20859">
    <property type="entry name" value="INTERFERON/INTERLEUKIN RECEPTOR"/>
    <property type="match status" value="1"/>
</dbReference>
<dbReference type="InterPro" id="IPR003961">
    <property type="entry name" value="FN3_dom"/>
</dbReference>
<keyword evidence="6" id="KW-0675">Receptor</keyword>
<organism evidence="6 7">
    <name type="scientific">Willisornis vidua</name>
    <name type="common">Xingu scale-backed antbird</name>
    <dbReference type="NCBI Taxonomy" id="1566151"/>
    <lineage>
        <taxon>Eukaryota</taxon>
        <taxon>Metazoa</taxon>
        <taxon>Chordata</taxon>
        <taxon>Craniata</taxon>
        <taxon>Vertebrata</taxon>
        <taxon>Euteleostomi</taxon>
        <taxon>Archelosauria</taxon>
        <taxon>Archosauria</taxon>
        <taxon>Dinosauria</taxon>
        <taxon>Saurischia</taxon>
        <taxon>Theropoda</taxon>
        <taxon>Coelurosauria</taxon>
        <taxon>Aves</taxon>
        <taxon>Neognathae</taxon>
        <taxon>Neoaves</taxon>
        <taxon>Telluraves</taxon>
        <taxon>Australaves</taxon>
        <taxon>Passeriformes</taxon>
        <taxon>Thamnophilidae</taxon>
        <taxon>Willisornis</taxon>
    </lineage>
</organism>
<evidence type="ECO:0000256" key="2">
    <source>
        <dbReference type="SAM" id="Phobius"/>
    </source>
</evidence>